<dbReference type="PANTHER" id="PTHR43711">
    <property type="entry name" value="TWO-COMPONENT HISTIDINE KINASE"/>
    <property type="match status" value="1"/>
</dbReference>
<dbReference type="SUPFAM" id="SSF55874">
    <property type="entry name" value="ATPase domain of HSP90 chaperone/DNA topoisomerase II/histidine kinase"/>
    <property type="match status" value="1"/>
</dbReference>
<dbReference type="PRINTS" id="PR00344">
    <property type="entry name" value="BCTRLSENSOR"/>
</dbReference>
<dbReference type="PANTHER" id="PTHR43711:SF31">
    <property type="entry name" value="HISTIDINE KINASE"/>
    <property type="match status" value="1"/>
</dbReference>
<evidence type="ECO:0000313" key="8">
    <source>
        <dbReference type="Proteomes" id="UP000229681"/>
    </source>
</evidence>
<keyword evidence="5" id="KW-0902">Two-component regulatory system</keyword>
<reference evidence="7 8" key="1">
    <citation type="submission" date="2017-11" db="EMBL/GenBank/DDBJ databases">
        <title>Evolution of Phototrophy in the Chloroflexi Phylum Driven by Horizontal Gene Transfer.</title>
        <authorList>
            <person name="Ward L.M."/>
            <person name="Hemp J."/>
            <person name="Shih P.M."/>
            <person name="Mcglynn S.E."/>
            <person name="Fischer W."/>
        </authorList>
    </citation>
    <scope>NUCLEOTIDE SEQUENCE [LARGE SCALE GENOMIC DNA]</scope>
    <source>
        <strain evidence="7">JP3_13</strain>
    </source>
</reference>
<dbReference type="InterPro" id="IPR036890">
    <property type="entry name" value="HATPase_C_sf"/>
</dbReference>
<protein>
    <recommendedName>
        <fullName evidence="2">histidine kinase</fullName>
        <ecNumber evidence="2">2.7.13.3</ecNumber>
    </recommendedName>
</protein>
<dbReference type="Pfam" id="PF02518">
    <property type="entry name" value="HATPase_c"/>
    <property type="match status" value="1"/>
</dbReference>
<evidence type="ECO:0000256" key="5">
    <source>
        <dbReference type="ARBA" id="ARBA00023012"/>
    </source>
</evidence>
<sequence>MAGELQLEIALEIADQVPPARGDETHLLIALEQLLDNAIKFSPEGAQIEVKILQDSAHSVLICVRDHGIGIPAELHERIFERGYQVESGITRRFGGVGLGLAMV</sequence>
<evidence type="ECO:0000313" key="7">
    <source>
        <dbReference type="EMBL" id="PJF33404.1"/>
    </source>
</evidence>
<dbReference type="EC" id="2.7.13.3" evidence="2"/>
<dbReference type="PROSITE" id="PS50109">
    <property type="entry name" value="HIS_KIN"/>
    <property type="match status" value="1"/>
</dbReference>
<comment type="catalytic activity">
    <reaction evidence="1">
        <text>ATP + protein L-histidine = ADP + protein N-phospho-L-histidine.</text>
        <dbReference type="EC" id="2.7.13.3"/>
    </reaction>
</comment>
<evidence type="ECO:0000256" key="4">
    <source>
        <dbReference type="ARBA" id="ARBA00022777"/>
    </source>
</evidence>
<dbReference type="Gene3D" id="3.30.565.10">
    <property type="entry name" value="Histidine kinase-like ATPase, C-terminal domain"/>
    <property type="match status" value="1"/>
</dbReference>
<dbReference type="Proteomes" id="UP000229681">
    <property type="component" value="Unassembled WGS sequence"/>
</dbReference>
<dbReference type="SMART" id="SM00387">
    <property type="entry name" value="HATPase_c"/>
    <property type="match status" value="1"/>
</dbReference>
<dbReference type="GO" id="GO:0000160">
    <property type="term" value="P:phosphorelay signal transduction system"/>
    <property type="evidence" value="ECO:0007669"/>
    <property type="project" value="UniProtKB-KW"/>
</dbReference>
<name>A0A2M8P794_9CHLR</name>
<dbReference type="GO" id="GO:0004673">
    <property type="term" value="F:protein histidine kinase activity"/>
    <property type="evidence" value="ECO:0007669"/>
    <property type="project" value="UniProtKB-EC"/>
</dbReference>
<keyword evidence="4" id="KW-0418">Kinase</keyword>
<accession>A0A2M8P794</accession>
<feature type="domain" description="Histidine kinase" evidence="6">
    <location>
        <begin position="1"/>
        <end position="104"/>
    </location>
</feature>
<feature type="non-terminal residue" evidence="7">
    <location>
        <position position="104"/>
    </location>
</feature>
<dbReference type="InterPro" id="IPR005467">
    <property type="entry name" value="His_kinase_dom"/>
</dbReference>
<evidence type="ECO:0000256" key="2">
    <source>
        <dbReference type="ARBA" id="ARBA00012438"/>
    </source>
</evidence>
<evidence type="ECO:0000259" key="6">
    <source>
        <dbReference type="PROSITE" id="PS50109"/>
    </source>
</evidence>
<dbReference type="InterPro" id="IPR003594">
    <property type="entry name" value="HATPase_dom"/>
</dbReference>
<dbReference type="EMBL" id="PGTM01000959">
    <property type="protein sequence ID" value="PJF33404.1"/>
    <property type="molecule type" value="Genomic_DNA"/>
</dbReference>
<dbReference type="InterPro" id="IPR050736">
    <property type="entry name" value="Sensor_HK_Regulatory"/>
</dbReference>
<comment type="caution">
    <text evidence="7">The sequence shown here is derived from an EMBL/GenBank/DDBJ whole genome shotgun (WGS) entry which is preliminary data.</text>
</comment>
<keyword evidence="3" id="KW-0808">Transferase</keyword>
<gene>
    <name evidence="7" type="ORF">CUN49_18640</name>
</gene>
<evidence type="ECO:0000256" key="1">
    <source>
        <dbReference type="ARBA" id="ARBA00000085"/>
    </source>
</evidence>
<proteinExistence type="predicted"/>
<dbReference type="InterPro" id="IPR004358">
    <property type="entry name" value="Sig_transdc_His_kin-like_C"/>
</dbReference>
<organism evidence="7 8">
    <name type="scientific">Candidatus Thermofonsia Clade 1 bacterium</name>
    <dbReference type="NCBI Taxonomy" id="2364210"/>
    <lineage>
        <taxon>Bacteria</taxon>
        <taxon>Bacillati</taxon>
        <taxon>Chloroflexota</taxon>
        <taxon>Candidatus Thermofontia</taxon>
        <taxon>Candidatus Thermofonsia Clade 1</taxon>
    </lineage>
</organism>
<dbReference type="AlphaFoldDB" id="A0A2M8P794"/>
<evidence type="ECO:0000256" key="3">
    <source>
        <dbReference type="ARBA" id="ARBA00022679"/>
    </source>
</evidence>